<proteinExistence type="predicted"/>
<dbReference type="HOGENOM" id="CLU_2254815_0_0_1"/>
<name>M5WDL4_PRUPE</name>
<reference evidence="1 2" key="1">
    <citation type="journal article" date="2013" name="Nat. Genet.">
        <title>The high-quality draft genome of peach (Prunus persica) identifies unique patterns of genetic diversity, domestication and genome evolution.</title>
        <authorList>
            <consortium name="International Peach Genome Initiative"/>
            <person name="Verde I."/>
            <person name="Abbott A.G."/>
            <person name="Scalabrin S."/>
            <person name="Jung S."/>
            <person name="Shu S."/>
            <person name="Marroni F."/>
            <person name="Zhebentyayeva T."/>
            <person name="Dettori M.T."/>
            <person name="Grimwood J."/>
            <person name="Cattonaro F."/>
            <person name="Zuccolo A."/>
            <person name="Rossini L."/>
            <person name="Jenkins J."/>
            <person name="Vendramin E."/>
            <person name="Meisel L.A."/>
            <person name="Decroocq V."/>
            <person name="Sosinski B."/>
            <person name="Prochnik S."/>
            <person name="Mitros T."/>
            <person name="Policriti A."/>
            <person name="Cipriani G."/>
            <person name="Dondini L."/>
            <person name="Ficklin S."/>
            <person name="Goodstein D.M."/>
            <person name="Xuan P."/>
            <person name="Del Fabbro C."/>
            <person name="Aramini V."/>
            <person name="Copetti D."/>
            <person name="Gonzalez S."/>
            <person name="Horner D.S."/>
            <person name="Falchi R."/>
            <person name="Lucas S."/>
            <person name="Mica E."/>
            <person name="Maldonado J."/>
            <person name="Lazzari B."/>
            <person name="Bielenberg D."/>
            <person name="Pirona R."/>
            <person name="Miculan M."/>
            <person name="Barakat A."/>
            <person name="Testolin R."/>
            <person name="Stella A."/>
            <person name="Tartarini S."/>
            <person name="Tonutti P."/>
            <person name="Arus P."/>
            <person name="Orellana A."/>
            <person name="Wells C."/>
            <person name="Main D."/>
            <person name="Vizzotto G."/>
            <person name="Silva H."/>
            <person name="Salamini F."/>
            <person name="Schmutz J."/>
            <person name="Morgante M."/>
            <person name="Rokhsar D.S."/>
        </authorList>
    </citation>
    <scope>NUCLEOTIDE SEQUENCE [LARGE SCALE GENOMIC DNA]</scope>
    <source>
        <strain evidence="2">cv. Nemared</strain>
    </source>
</reference>
<protein>
    <submittedName>
        <fullName evidence="1">Uncharacterized protein</fullName>
    </submittedName>
</protein>
<sequence length="104" mass="12013">MVSESTTKNSIEKWSVAFISEETRLFQFVKCSSIFCSRVVYAWGSFCLFGFPYIVYYGFLDVLCLKFCSECALCFLCFYMLVFSFLETSKQTVTTHSLVVLGCW</sequence>
<organism evidence="1 2">
    <name type="scientific">Prunus persica</name>
    <name type="common">Peach</name>
    <name type="synonym">Amygdalus persica</name>
    <dbReference type="NCBI Taxonomy" id="3760"/>
    <lineage>
        <taxon>Eukaryota</taxon>
        <taxon>Viridiplantae</taxon>
        <taxon>Streptophyta</taxon>
        <taxon>Embryophyta</taxon>
        <taxon>Tracheophyta</taxon>
        <taxon>Spermatophyta</taxon>
        <taxon>Magnoliopsida</taxon>
        <taxon>eudicotyledons</taxon>
        <taxon>Gunneridae</taxon>
        <taxon>Pentapetalae</taxon>
        <taxon>rosids</taxon>
        <taxon>fabids</taxon>
        <taxon>Rosales</taxon>
        <taxon>Rosaceae</taxon>
        <taxon>Amygdaloideae</taxon>
        <taxon>Amygdaleae</taxon>
        <taxon>Prunus</taxon>
    </lineage>
</organism>
<keyword evidence="2" id="KW-1185">Reference proteome</keyword>
<dbReference type="EMBL" id="CM007656">
    <property type="protein sequence ID" value="ONH99011.1"/>
    <property type="molecule type" value="Genomic_DNA"/>
</dbReference>
<evidence type="ECO:0000313" key="2">
    <source>
        <dbReference type="Proteomes" id="UP000006882"/>
    </source>
</evidence>
<accession>M5WDL4</accession>
<evidence type="ECO:0000313" key="1">
    <source>
        <dbReference type="EMBL" id="ONH99011.1"/>
    </source>
</evidence>
<dbReference type="AlphaFoldDB" id="M5WDL4"/>
<gene>
    <name evidence="1" type="ORF">PRUPE_6G004800</name>
</gene>
<dbReference type="Gramene" id="ONH99011">
    <property type="protein sequence ID" value="ONH99011"/>
    <property type="gene ID" value="PRUPE_6G004800"/>
</dbReference>
<dbReference type="Proteomes" id="UP000006882">
    <property type="component" value="Chromosome G6"/>
</dbReference>